<dbReference type="Gene3D" id="3.30.540.10">
    <property type="entry name" value="Fructose-1,6-Bisphosphatase, subunit A, domain 1"/>
    <property type="match status" value="1"/>
</dbReference>
<organism evidence="7 8">
    <name type="scientific">Trichoderma cornu-damae</name>
    <dbReference type="NCBI Taxonomy" id="654480"/>
    <lineage>
        <taxon>Eukaryota</taxon>
        <taxon>Fungi</taxon>
        <taxon>Dikarya</taxon>
        <taxon>Ascomycota</taxon>
        <taxon>Pezizomycotina</taxon>
        <taxon>Sordariomycetes</taxon>
        <taxon>Hypocreomycetidae</taxon>
        <taxon>Hypocreales</taxon>
        <taxon>Hypocreaceae</taxon>
        <taxon>Trichoderma</taxon>
    </lineage>
</organism>
<keyword evidence="8" id="KW-1185">Reference proteome</keyword>
<evidence type="ECO:0008006" key="9">
    <source>
        <dbReference type="Google" id="ProtNLM"/>
    </source>
</evidence>
<sequence length="373" mass="40518">MPLPLPFTKYVAELTVLRAALLTRRVLSSATEIPKDDATPVTIADLGAQALIMASLRGAFPADGYVGEENAEVLRNNEHLSALVFRHAIDANSDFARHESVNTDEDLAVTSLPGLGTREEMLALLDLAGRGQPGPRGRFWVMDPVDGTATFLKGQQYAISLALIEDGKEVLSVVCYPNLSLEDGFVAETSVDRRGCGVMLSALRGEGTEYRKLSTEYYLGPGRKLEPFPPPVGLSDLRFVDCLASTSCRLDITEGLAKQIGALPYPGIDLWSSHVRYAALMIGEGEEGKHIMVRVPVGARADPSRSYVWDHAGSQLMYTEMGGKITDLDGKDIDFGAGRTLAANWGVVAAPESVHDEVLRLVRERIDEDFKQS</sequence>
<feature type="binding site" evidence="6">
    <location>
        <position position="146"/>
    </location>
    <ligand>
        <name>Mg(2+)</name>
        <dbReference type="ChEBI" id="CHEBI:18420"/>
        <label>1</label>
        <note>catalytic</note>
    </ligand>
</feature>
<evidence type="ECO:0000313" key="7">
    <source>
        <dbReference type="EMBL" id="KAH6606549.1"/>
    </source>
</evidence>
<feature type="binding site" evidence="6">
    <location>
        <position position="310"/>
    </location>
    <ligand>
        <name>Mg(2+)</name>
        <dbReference type="ChEBI" id="CHEBI:18420"/>
        <label>1</label>
        <note>catalytic</note>
    </ligand>
</feature>
<feature type="binding site" evidence="6">
    <location>
        <position position="68"/>
    </location>
    <ligand>
        <name>Mg(2+)</name>
        <dbReference type="ChEBI" id="CHEBI:18420"/>
        <label>1</label>
        <note>catalytic</note>
    </ligand>
</feature>
<dbReference type="InterPro" id="IPR051090">
    <property type="entry name" value="Inositol_monoP_superfamily"/>
</dbReference>
<dbReference type="InterPro" id="IPR000760">
    <property type="entry name" value="Inositol_monophosphatase-like"/>
</dbReference>
<evidence type="ECO:0000256" key="4">
    <source>
        <dbReference type="ARBA" id="ARBA00022801"/>
    </source>
</evidence>
<dbReference type="GO" id="GO:0000103">
    <property type="term" value="P:sulfate assimilation"/>
    <property type="evidence" value="ECO:0007669"/>
    <property type="project" value="TreeGrafter"/>
</dbReference>
<dbReference type="Pfam" id="PF00459">
    <property type="entry name" value="Inositol_P"/>
    <property type="match status" value="1"/>
</dbReference>
<comment type="caution">
    <text evidence="7">The sequence shown here is derived from an EMBL/GenBank/DDBJ whole genome shotgun (WGS) entry which is preliminary data.</text>
</comment>
<dbReference type="Gene3D" id="3.40.190.80">
    <property type="match status" value="1"/>
</dbReference>
<gene>
    <name evidence="7" type="ORF">Trco_005702</name>
</gene>
<dbReference type="PANTHER" id="PTHR43200:SF2">
    <property type="entry name" value="3'(2'),5'-BISPHOSPHATE NUCLEOTIDASE"/>
    <property type="match status" value="1"/>
</dbReference>
<dbReference type="InterPro" id="IPR020583">
    <property type="entry name" value="Inositol_monoP_metal-BS"/>
</dbReference>
<dbReference type="GO" id="GO:0008441">
    <property type="term" value="F:3'(2'),5'-bisphosphate nucleotidase activity"/>
    <property type="evidence" value="ECO:0007669"/>
    <property type="project" value="TreeGrafter"/>
</dbReference>
<dbReference type="SUPFAM" id="SSF56655">
    <property type="entry name" value="Carbohydrate phosphatase"/>
    <property type="match status" value="1"/>
</dbReference>
<accession>A0A9P8TWQ9</accession>
<evidence type="ECO:0000256" key="1">
    <source>
        <dbReference type="ARBA" id="ARBA00001946"/>
    </source>
</evidence>
<dbReference type="CDD" id="cd01517">
    <property type="entry name" value="PAP_phosphatase"/>
    <property type="match status" value="1"/>
</dbReference>
<dbReference type="GO" id="GO:0046872">
    <property type="term" value="F:metal ion binding"/>
    <property type="evidence" value="ECO:0007669"/>
    <property type="project" value="UniProtKB-KW"/>
</dbReference>
<name>A0A9P8TWQ9_9HYPO</name>
<comment type="cofactor">
    <cofactor evidence="1 6">
        <name>Mg(2+)</name>
        <dbReference type="ChEBI" id="CHEBI:18420"/>
    </cofactor>
</comment>
<reference evidence="7" key="1">
    <citation type="submission" date="2021-08" db="EMBL/GenBank/DDBJ databases">
        <title>Chromosome-Level Trichoderma cornu-damae using Hi-C Data.</title>
        <authorList>
            <person name="Kim C.S."/>
        </authorList>
    </citation>
    <scope>NUCLEOTIDE SEQUENCE</scope>
    <source>
        <strain evidence="7">KA19-0412C</strain>
    </source>
</reference>
<dbReference type="OrthoDB" id="411145at2759"/>
<proteinExistence type="inferred from homology"/>
<dbReference type="EMBL" id="JAIWOZ010000004">
    <property type="protein sequence ID" value="KAH6606549.1"/>
    <property type="molecule type" value="Genomic_DNA"/>
</dbReference>
<keyword evidence="5 6" id="KW-0460">Magnesium</keyword>
<evidence type="ECO:0000256" key="6">
    <source>
        <dbReference type="PIRSR" id="PIRSR600760-2"/>
    </source>
</evidence>
<comment type="similarity">
    <text evidence="2">Belongs to the inositol monophosphatase superfamily.</text>
</comment>
<protein>
    <recommendedName>
        <fullName evidence="9">3'(2'),5'-bisphosphate nucleotidase</fullName>
    </recommendedName>
</protein>
<dbReference type="AlphaFoldDB" id="A0A9P8TWQ9"/>
<dbReference type="PROSITE" id="PS00629">
    <property type="entry name" value="IMP_1"/>
    <property type="match status" value="1"/>
</dbReference>
<dbReference type="Proteomes" id="UP000827724">
    <property type="component" value="Unassembled WGS sequence"/>
</dbReference>
<evidence type="ECO:0000256" key="5">
    <source>
        <dbReference type="ARBA" id="ARBA00022842"/>
    </source>
</evidence>
<evidence type="ECO:0000313" key="8">
    <source>
        <dbReference type="Proteomes" id="UP000827724"/>
    </source>
</evidence>
<evidence type="ECO:0000256" key="3">
    <source>
        <dbReference type="ARBA" id="ARBA00022723"/>
    </source>
</evidence>
<feature type="binding site" evidence="6">
    <location>
        <position position="143"/>
    </location>
    <ligand>
        <name>Mg(2+)</name>
        <dbReference type="ChEBI" id="CHEBI:18420"/>
        <label>1</label>
        <note>catalytic</note>
    </ligand>
</feature>
<evidence type="ECO:0000256" key="2">
    <source>
        <dbReference type="ARBA" id="ARBA00009759"/>
    </source>
</evidence>
<keyword evidence="4" id="KW-0378">Hydrolase</keyword>
<dbReference type="PANTHER" id="PTHR43200">
    <property type="entry name" value="PHOSPHATASE"/>
    <property type="match status" value="1"/>
</dbReference>
<keyword evidence="3 6" id="KW-0479">Metal-binding</keyword>